<dbReference type="OrthoDB" id="72819at2759"/>
<evidence type="ECO:0000313" key="2">
    <source>
        <dbReference type="EMBL" id="CAG8750422.1"/>
    </source>
</evidence>
<keyword evidence="3" id="KW-1185">Reference proteome</keyword>
<comment type="caution">
    <text evidence="2">The sequence shown here is derived from an EMBL/GenBank/DDBJ whole genome shotgun (WGS) entry which is preliminary data.</text>
</comment>
<reference evidence="2" key="1">
    <citation type="submission" date="2021-06" db="EMBL/GenBank/DDBJ databases">
        <authorList>
            <person name="Kallberg Y."/>
            <person name="Tangrot J."/>
            <person name="Rosling A."/>
        </authorList>
    </citation>
    <scope>NUCLEOTIDE SEQUENCE</scope>
    <source>
        <strain evidence="2">CL551</strain>
    </source>
</reference>
<feature type="non-terminal residue" evidence="2">
    <location>
        <position position="163"/>
    </location>
</feature>
<organism evidence="2 3">
    <name type="scientific">Acaulospora morrowiae</name>
    <dbReference type="NCBI Taxonomy" id="94023"/>
    <lineage>
        <taxon>Eukaryota</taxon>
        <taxon>Fungi</taxon>
        <taxon>Fungi incertae sedis</taxon>
        <taxon>Mucoromycota</taxon>
        <taxon>Glomeromycotina</taxon>
        <taxon>Glomeromycetes</taxon>
        <taxon>Diversisporales</taxon>
        <taxon>Acaulosporaceae</taxon>
        <taxon>Acaulospora</taxon>
    </lineage>
</organism>
<accession>A0A9N9NPT7</accession>
<feature type="compositionally biased region" description="Low complexity" evidence="1">
    <location>
        <begin position="21"/>
        <end position="36"/>
    </location>
</feature>
<name>A0A9N9NPT7_9GLOM</name>
<evidence type="ECO:0000313" key="3">
    <source>
        <dbReference type="Proteomes" id="UP000789342"/>
    </source>
</evidence>
<dbReference type="EMBL" id="CAJVPV010035177">
    <property type="protein sequence ID" value="CAG8750422.1"/>
    <property type="molecule type" value="Genomic_DNA"/>
</dbReference>
<evidence type="ECO:0000256" key="1">
    <source>
        <dbReference type="SAM" id="MobiDB-lite"/>
    </source>
</evidence>
<protein>
    <submittedName>
        <fullName evidence="2">7565_t:CDS:1</fullName>
    </submittedName>
</protein>
<feature type="compositionally biased region" description="Pro residues" evidence="1">
    <location>
        <begin position="10"/>
        <end position="20"/>
    </location>
</feature>
<dbReference type="Proteomes" id="UP000789342">
    <property type="component" value="Unassembled WGS sequence"/>
</dbReference>
<dbReference type="AlphaFoldDB" id="A0A9N9NPT7"/>
<sequence length="163" mass="17723">MNDSSSNSLAPPPPLPPLPPSDGSQSSSPAPTSSLSTHDYIESSKSRIATITSHDKPESPDGDATDSTKLSQTQKMLQQLLKDPLLSDLAKLNNEDNISLEEVDTLIALETGTAFEIRVERDGLEPIVVRQNSTIADIKKLIRLKIEHQKKQNAELGSNRKIS</sequence>
<feature type="region of interest" description="Disordered" evidence="1">
    <location>
        <begin position="1"/>
        <end position="70"/>
    </location>
</feature>
<proteinExistence type="predicted"/>
<gene>
    <name evidence="2" type="ORF">AMORRO_LOCUS15313</name>
</gene>